<evidence type="ECO:0000256" key="7">
    <source>
        <dbReference type="ARBA" id="ARBA00022833"/>
    </source>
</evidence>
<feature type="domain" description="PDZ" evidence="12">
    <location>
        <begin position="108"/>
        <end position="182"/>
    </location>
</feature>
<feature type="transmembrane region" description="Helical" evidence="11">
    <location>
        <begin position="94"/>
        <end position="121"/>
    </location>
</feature>
<evidence type="ECO:0000256" key="8">
    <source>
        <dbReference type="ARBA" id="ARBA00022989"/>
    </source>
</evidence>
<dbReference type="SMART" id="SM00228">
    <property type="entry name" value="PDZ"/>
    <property type="match status" value="1"/>
</dbReference>
<evidence type="ECO:0000256" key="9">
    <source>
        <dbReference type="ARBA" id="ARBA00023049"/>
    </source>
</evidence>
<dbReference type="PANTHER" id="PTHR42837">
    <property type="entry name" value="REGULATOR OF SIGMA-E PROTEASE RSEP"/>
    <property type="match status" value="1"/>
</dbReference>
<evidence type="ECO:0000256" key="3">
    <source>
        <dbReference type="ARBA" id="ARBA00007931"/>
    </source>
</evidence>
<reference evidence="13 14" key="1">
    <citation type="journal article" date="2019" name="Nat. Microbiol.">
        <title>Mediterranean grassland soil C-N compound turnover is dependent on rainfall and depth, and is mediated by genomically divergent microorganisms.</title>
        <authorList>
            <person name="Diamond S."/>
            <person name="Andeer P.F."/>
            <person name="Li Z."/>
            <person name="Crits-Christoph A."/>
            <person name="Burstein D."/>
            <person name="Anantharaman K."/>
            <person name="Lane K.R."/>
            <person name="Thomas B.C."/>
            <person name="Pan C."/>
            <person name="Northen T.R."/>
            <person name="Banfield J.F."/>
        </authorList>
    </citation>
    <scope>NUCLEOTIDE SEQUENCE [LARGE SCALE GENOMIC DNA]</scope>
    <source>
        <strain evidence="13">NP_5</strain>
    </source>
</reference>
<keyword evidence="5 11" id="KW-0812">Transmembrane</keyword>
<evidence type="ECO:0000259" key="12">
    <source>
        <dbReference type="PROSITE" id="PS50106"/>
    </source>
</evidence>
<comment type="subcellular location">
    <subcellularLocation>
        <location evidence="2">Membrane</location>
        <topology evidence="2">Multi-pass membrane protein</topology>
    </subcellularLocation>
</comment>
<comment type="cofactor">
    <cofactor evidence="1">
        <name>Zn(2+)</name>
        <dbReference type="ChEBI" id="CHEBI:29105"/>
    </cofactor>
</comment>
<dbReference type="GO" id="GO:0006508">
    <property type="term" value="P:proteolysis"/>
    <property type="evidence" value="ECO:0007669"/>
    <property type="project" value="UniProtKB-KW"/>
</dbReference>
<dbReference type="Pfam" id="PF17820">
    <property type="entry name" value="PDZ_6"/>
    <property type="match status" value="1"/>
</dbReference>
<dbReference type="CDD" id="cd06163">
    <property type="entry name" value="S2P-M50_PDZ_RseP-like"/>
    <property type="match status" value="1"/>
</dbReference>
<feature type="transmembrane region" description="Helical" evidence="11">
    <location>
        <begin position="6"/>
        <end position="25"/>
    </location>
</feature>
<dbReference type="InterPro" id="IPR036034">
    <property type="entry name" value="PDZ_sf"/>
</dbReference>
<keyword evidence="4 13" id="KW-0645">Protease</keyword>
<sequence length="349" mass="37284">MSTFVLAILALELMILVHELGHLLVAKRVGIAVYTFAIGFGPRLGAFTLGETTYALNALPIGGYVHMAGEDLDTRQPDVPPERSFRTKSVAQRLAVVCAGPVMNFLLAIVLLAAIAGAFGIPVGVSTRVGTLLPGYPAAAAGLRPGDVILAIDDQPMKDGETIVQTIHSSGGRTLALLVQRGTEQRVIHVPTQYDQKQRVWLTGFSPAVIRKHLDPMSALGWGALTTGRDIVAYLSALGGLLRSGRLLGELSGPVTAVNVLGQAAHAGAETFLYITAFFSIIIGLFNLFPLPALDGGRVAFLVVEGLWRRPVDPRREGYIHLVGFGLLLCLIIALTIRDFLHPVRLPLP</sequence>
<feature type="transmembrane region" description="Helical" evidence="11">
    <location>
        <begin position="319"/>
        <end position="337"/>
    </location>
</feature>
<dbReference type="AlphaFoldDB" id="A0A537M3C0"/>
<evidence type="ECO:0000256" key="11">
    <source>
        <dbReference type="SAM" id="Phobius"/>
    </source>
</evidence>
<evidence type="ECO:0000313" key="14">
    <source>
        <dbReference type="Proteomes" id="UP000320393"/>
    </source>
</evidence>
<dbReference type="Proteomes" id="UP000320393">
    <property type="component" value="Unassembled WGS sequence"/>
</dbReference>
<gene>
    <name evidence="13" type="ORF">E6H02_02835</name>
</gene>
<evidence type="ECO:0000256" key="5">
    <source>
        <dbReference type="ARBA" id="ARBA00022692"/>
    </source>
</evidence>
<comment type="caution">
    <text evidence="13">The sequence shown here is derived from an EMBL/GenBank/DDBJ whole genome shotgun (WGS) entry which is preliminary data.</text>
</comment>
<evidence type="ECO:0000256" key="1">
    <source>
        <dbReference type="ARBA" id="ARBA00001947"/>
    </source>
</evidence>
<dbReference type="PROSITE" id="PS50106">
    <property type="entry name" value="PDZ"/>
    <property type="match status" value="1"/>
</dbReference>
<protein>
    <submittedName>
        <fullName evidence="13">Site-2 protease family protein</fullName>
    </submittedName>
</protein>
<dbReference type="SUPFAM" id="SSF50156">
    <property type="entry name" value="PDZ domain-like"/>
    <property type="match status" value="1"/>
</dbReference>
<keyword evidence="10 11" id="KW-0472">Membrane</keyword>
<dbReference type="InterPro" id="IPR008915">
    <property type="entry name" value="Peptidase_M50"/>
</dbReference>
<comment type="similarity">
    <text evidence="3">Belongs to the peptidase M50B family.</text>
</comment>
<accession>A0A537M3C0</accession>
<organism evidence="13 14">
    <name type="scientific">Candidatus Segetimicrobium genomatis</name>
    <dbReference type="NCBI Taxonomy" id="2569760"/>
    <lineage>
        <taxon>Bacteria</taxon>
        <taxon>Bacillati</taxon>
        <taxon>Candidatus Sysuimicrobiota</taxon>
        <taxon>Candidatus Sysuimicrobiia</taxon>
        <taxon>Candidatus Sysuimicrobiales</taxon>
        <taxon>Candidatus Segetimicrobiaceae</taxon>
        <taxon>Candidatus Segetimicrobium</taxon>
    </lineage>
</organism>
<keyword evidence="6" id="KW-0378">Hydrolase</keyword>
<evidence type="ECO:0000256" key="10">
    <source>
        <dbReference type="ARBA" id="ARBA00023136"/>
    </source>
</evidence>
<evidence type="ECO:0000313" key="13">
    <source>
        <dbReference type="EMBL" id="TMJ14748.1"/>
    </source>
</evidence>
<keyword evidence="9" id="KW-0482">Metalloprotease</keyword>
<evidence type="ECO:0000256" key="6">
    <source>
        <dbReference type="ARBA" id="ARBA00022801"/>
    </source>
</evidence>
<evidence type="ECO:0000256" key="4">
    <source>
        <dbReference type="ARBA" id="ARBA00022670"/>
    </source>
</evidence>
<dbReference type="EMBL" id="VBAM01000090">
    <property type="protein sequence ID" value="TMJ14748.1"/>
    <property type="molecule type" value="Genomic_DNA"/>
</dbReference>
<dbReference type="Pfam" id="PF02163">
    <property type="entry name" value="Peptidase_M50"/>
    <property type="match status" value="1"/>
</dbReference>
<dbReference type="InterPro" id="IPR001478">
    <property type="entry name" value="PDZ"/>
</dbReference>
<dbReference type="InterPro" id="IPR004387">
    <property type="entry name" value="Pept_M50_Zn"/>
</dbReference>
<feature type="transmembrane region" description="Helical" evidence="11">
    <location>
        <begin position="271"/>
        <end position="289"/>
    </location>
</feature>
<keyword evidence="7" id="KW-0862">Zinc</keyword>
<keyword evidence="8 11" id="KW-1133">Transmembrane helix</keyword>
<evidence type="ECO:0000256" key="2">
    <source>
        <dbReference type="ARBA" id="ARBA00004141"/>
    </source>
</evidence>
<dbReference type="Gene3D" id="2.30.42.10">
    <property type="match status" value="1"/>
</dbReference>
<dbReference type="PANTHER" id="PTHR42837:SF2">
    <property type="entry name" value="MEMBRANE METALLOPROTEASE ARASP2, CHLOROPLASTIC-RELATED"/>
    <property type="match status" value="1"/>
</dbReference>
<proteinExistence type="inferred from homology"/>
<dbReference type="InterPro" id="IPR041489">
    <property type="entry name" value="PDZ_6"/>
</dbReference>
<dbReference type="GO" id="GO:0004222">
    <property type="term" value="F:metalloendopeptidase activity"/>
    <property type="evidence" value="ECO:0007669"/>
    <property type="project" value="InterPro"/>
</dbReference>
<name>A0A537M3C0_9BACT</name>
<dbReference type="GO" id="GO:0016020">
    <property type="term" value="C:membrane"/>
    <property type="evidence" value="ECO:0007669"/>
    <property type="project" value="UniProtKB-SubCell"/>
</dbReference>